<evidence type="ECO:0000259" key="2">
    <source>
        <dbReference type="PROSITE" id="PS50164"/>
    </source>
</evidence>
<dbReference type="Pfam" id="PF01541">
    <property type="entry name" value="GIY-YIG"/>
    <property type="match status" value="1"/>
</dbReference>
<dbReference type="InterPro" id="IPR000305">
    <property type="entry name" value="GIY-YIG_endonuc"/>
</dbReference>
<dbReference type="AlphaFoldDB" id="A0A1G1W0K4"/>
<accession>A0A1G1W0K4</accession>
<dbReference type="Proteomes" id="UP000176299">
    <property type="component" value="Unassembled WGS sequence"/>
</dbReference>
<evidence type="ECO:0000256" key="1">
    <source>
        <dbReference type="ARBA" id="ARBA00007435"/>
    </source>
</evidence>
<comment type="caution">
    <text evidence="3">The sequence shown here is derived from an EMBL/GenBank/DDBJ whole genome shotgun (WGS) entry which is preliminary data.</text>
</comment>
<dbReference type="PANTHER" id="PTHR34477">
    <property type="entry name" value="UPF0213 PROTEIN YHBQ"/>
    <property type="match status" value="1"/>
</dbReference>
<dbReference type="Gene3D" id="3.40.1440.10">
    <property type="entry name" value="GIY-YIG endonuclease"/>
    <property type="match status" value="1"/>
</dbReference>
<sequence>MYYLYVLKNESTGRYYIGSTNNLERRLQEHRKGKTRTTRVLKTYSLAYKEEFETEQEARFREKKLKSYKSKRYIDWLISKDAGP</sequence>
<name>A0A1G1W0K4_9BACT</name>
<organism evidence="3 4">
    <name type="scientific">Candidatus Woykebacteria bacterium GWA1_44_8</name>
    <dbReference type="NCBI Taxonomy" id="1802591"/>
    <lineage>
        <taxon>Bacteria</taxon>
        <taxon>Candidatus Woykeibacteriota</taxon>
    </lineage>
</organism>
<dbReference type="EMBL" id="MHCN01000019">
    <property type="protein sequence ID" value="OGY20947.1"/>
    <property type="molecule type" value="Genomic_DNA"/>
</dbReference>
<protein>
    <recommendedName>
        <fullName evidence="2">GIY-YIG domain-containing protein</fullName>
    </recommendedName>
</protein>
<comment type="similarity">
    <text evidence="1">Belongs to the UPF0213 family.</text>
</comment>
<dbReference type="PANTHER" id="PTHR34477:SF1">
    <property type="entry name" value="UPF0213 PROTEIN YHBQ"/>
    <property type="match status" value="1"/>
</dbReference>
<dbReference type="SUPFAM" id="SSF82771">
    <property type="entry name" value="GIY-YIG endonuclease"/>
    <property type="match status" value="1"/>
</dbReference>
<feature type="domain" description="GIY-YIG" evidence="2">
    <location>
        <begin position="1"/>
        <end position="75"/>
    </location>
</feature>
<reference evidence="3 4" key="1">
    <citation type="journal article" date="2016" name="Nat. Commun.">
        <title>Thousands of microbial genomes shed light on interconnected biogeochemical processes in an aquifer system.</title>
        <authorList>
            <person name="Anantharaman K."/>
            <person name="Brown C.T."/>
            <person name="Hug L.A."/>
            <person name="Sharon I."/>
            <person name="Castelle C.J."/>
            <person name="Probst A.J."/>
            <person name="Thomas B.C."/>
            <person name="Singh A."/>
            <person name="Wilkins M.J."/>
            <person name="Karaoz U."/>
            <person name="Brodie E.L."/>
            <person name="Williams K.H."/>
            <person name="Hubbard S.S."/>
            <person name="Banfield J.F."/>
        </authorList>
    </citation>
    <scope>NUCLEOTIDE SEQUENCE [LARGE SCALE GENOMIC DNA]</scope>
</reference>
<gene>
    <name evidence="3" type="ORF">A2113_01425</name>
</gene>
<proteinExistence type="inferred from homology"/>
<dbReference type="InterPro" id="IPR035901">
    <property type="entry name" value="GIY-YIG_endonuc_sf"/>
</dbReference>
<dbReference type="InterPro" id="IPR050190">
    <property type="entry name" value="UPF0213_domain"/>
</dbReference>
<dbReference type="STRING" id="1802591.A2113_01425"/>
<evidence type="ECO:0000313" key="3">
    <source>
        <dbReference type="EMBL" id="OGY20947.1"/>
    </source>
</evidence>
<dbReference type="PROSITE" id="PS50164">
    <property type="entry name" value="GIY_YIG"/>
    <property type="match status" value="1"/>
</dbReference>
<evidence type="ECO:0000313" key="4">
    <source>
        <dbReference type="Proteomes" id="UP000176299"/>
    </source>
</evidence>